<dbReference type="RefSeq" id="WP_199468786.1">
    <property type="nucleotide sequence ID" value="NZ_JAEMNX010000012.1"/>
</dbReference>
<comment type="caution">
    <text evidence="1">The sequence shown here is derived from an EMBL/GenBank/DDBJ whole genome shotgun (WGS) entry which is preliminary data.</text>
</comment>
<dbReference type="EMBL" id="JAEMNX010000012">
    <property type="protein sequence ID" value="MBJ7538380.1"/>
    <property type="molecule type" value="Genomic_DNA"/>
</dbReference>
<gene>
    <name evidence="1" type="ORF">I8J31_11915</name>
</gene>
<keyword evidence="2" id="KW-1185">Reference proteome</keyword>
<accession>A0A934JLJ4</accession>
<sequence length="93" mass="9738">MQIGAQFPVVPNASGSRSAFPVQVQGAKTSVAPYSQPSPGAQFEGVSAQTESRFSRYGDFGANTRAALETYQATESLASNNPRHALTGVDVFA</sequence>
<dbReference type="Proteomes" id="UP000628710">
    <property type="component" value="Unassembled WGS sequence"/>
</dbReference>
<evidence type="ECO:0000313" key="2">
    <source>
        <dbReference type="Proteomes" id="UP000628710"/>
    </source>
</evidence>
<organism evidence="1 2">
    <name type="scientific">Marinomonas transparens</name>
    <dbReference type="NCBI Taxonomy" id="2795388"/>
    <lineage>
        <taxon>Bacteria</taxon>
        <taxon>Pseudomonadati</taxon>
        <taxon>Pseudomonadota</taxon>
        <taxon>Gammaproteobacteria</taxon>
        <taxon>Oceanospirillales</taxon>
        <taxon>Oceanospirillaceae</taxon>
        <taxon>Marinomonas</taxon>
    </lineage>
</organism>
<reference evidence="1" key="1">
    <citation type="submission" date="2020-12" db="EMBL/GenBank/DDBJ databases">
        <title>Marinomonas arctica sp. nov., a psychrotolerant bacterium isolated from the Arctic.</title>
        <authorList>
            <person name="Zhang Y."/>
        </authorList>
    </citation>
    <scope>NUCLEOTIDE SEQUENCE</scope>
    <source>
        <strain evidence="1">C1424</strain>
    </source>
</reference>
<name>A0A934JLJ4_9GAMM</name>
<protein>
    <submittedName>
        <fullName evidence="1">Uncharacterized protein</fullName>
    </submittedName>
</protein>
<dbReference type="AlphaFoldDB" id="A0A934JLJ4"/>
<proteinExistence type="predicted"/>
<evidence type="ECO:0000313" key="1">
    <source>
        <dbReference type="EMBL" id="MBJ7538380.1"/>
    </source>
</evidence>